<dbReference type="InParanoid" id="A0A0G4GXD1"/>
<feature type="compositionally biased region" description="Low complexity" evidence="1">
    <location>
        <begin position="129"/>
        <end position="148"/>
    </location>
</feature>
<evidence type="ECO:0000313" key="2">
    <source>
        <dbReference type="EMBL" id="CEM35447.1"/>
    </source>
</evidence>
<evidence type="ECO:0000313" key="3">
    <source>
        <dbReference type="Proteomes" id="UP000041254"/>
    </source>
</evidence>
<dbReference type="AlphaFoldDB" id="A0A0G4GXD1"/>
<protein>
    <submittedName>
        <fullName evidence="2">Uncharacterized protein</fullName>
    </submittedName>
</protein>
<feature type="compositionally biased region" description="Basic and acidic residues" evidence="1">
    <location>
        <begin position="93"/>
        <end position="104"/>
    </location>
</feature>
<dbReference type="Proteomes" id="UP000041254">
    <property type="component" value="Unassembled WGS sequence"/>
</dbReference>
<organism evidence="2 3">
    <name type="scientific">Vitrella brassicaformis (strain CCMP3155)</name>
    <dbReference type="NCBI Taxonomy" id="1169540"/>
    <lineage>
        <taxon>Eukaryota</taxon>
        <taxon>Sar</taxon>
        <taxon>Alveolata</taxon>
        <taxon>Colpodellida</taxon>
        <taxon>Vitrellaceae</taxon>
        <taxon>Vitrella</taxon>
    </lineage>
</organism>
<proteinExistence type="predicted"/>
<feature type="region of interest" description="Disordered" evidence="1">
    <location>
        <begin position="45"/>
        <end position="148"/>
    </location>
</feature>
<feature type="compositionally biased region" description="Basic residues" evidence="1">
    <location>
        <begin position="105"/>
        <end position="124"/>
    </location>
</feature>
<reference evidence="2 3" key="1">
    <citation type="submission" date="2014-11" db="EMBL/GenBank/DDBJ databases">
        <authorList>
            <person name="Zhu J."/>
            <person name="Qi W."/>
            <person name="Song R."/>
        </authorList>
    </citation>
    <scope>NUCLEOTIDE SEQUENCE [LARGE SCALE GENOMIC DNA]</scope>
</reference>
<gene>
    <name evidence="2" type="ORF">Vbra_6390</name>
</gene>
<accession>A0A0G4GXD1</accession>
<dbReference type="EMBL" id="CDMY01000854">
    <property type="protein sequence ID" value="CEM35447.1"/>
    <property type="molecule type" value="Genomic_DNA"/>
</dbReference>
<evidence type="ECO:0000256" key="1">
    <source>
        <dbReference type="SAM" id="MobiDB-lite"/>
    </source>
</evidence>
<keyword evidence="3" id="KW-1185">Reference proteome</keyword>
<sequence>MLRNGAHEQAGSQDIEWAKIRERFAGSRRPSFVFVNKSMSGHLVDAPTHLPADVFPPSPADLPPKKRSGRVSVVLPPEPDAMDTDEDVGAGAADKEGIDKEATRRGLKKRGKKPAAKRKKRGHRKEPTVSSLSISAFSESAVSSFSGD</sequence>
<name>A0A0G4GXD1_VITBC</name>
<dbReference type="VEuPathDB" id="CryptoDB:Vbra_6390"/>